<organism evidence="1 2">
    <name type="scientific">Taklimakanibacter albus</name>
    <dbReference type="NCBI Taxonomy" id="2800327"/>
    <lineage>
        <taxon>Bacteria</taxon>
        <taxon>Pseudomonadati</taxon>
        <taxon>Pseudomonadota</taxon>
        <taxon>Alphaproteobacteria</taxon>
        <taxon>Hyphomicrobiales</taxon>
        <taxon>Aestuariivirgaceae</taxon>
        <taxon>Taklimakanibacter</taxon>
    </lineage>
</organism>
<accession>A0ACC5QZ97</accession>
<evidence type="ECO:0000313" key="2">
    <source>
        <dbReference type="Proteomes" id="UP000616151"/>
    </source>
</evidence>
<sequence>MADGQMARQARLGIILAAAAGLMLAVNDVSVPFSYARGFSPPTVVLARFGFLILTVLLLMALLRLKPVLPHGRAGHALGSGVMTGMATLGLLGSFAFIPVSLGVVILYTFPMLTTLLECLHARRLPGLLEILCLVVAFAGVGISVGLNDVALDPKGILLAGLASLCYAVSIFWNSIRLRDADSTVVSFYMAISGIVTVALYVVATGSFVVTPEPGLSPWLPLLVTCFFFSVAFVLMFRAVTYAGGSATAMVLNLEPVFVIGLAALLLGEDLTVPRVLGGALVIGAVVVSEIYRGRKDAIVIEPVG</sequence>
<keyword evidence="2" id="KW-1185">Reference proteome</keyword>
<dbReference type="Proteomes" id="UP000616151">
    <property type="component" value="Unassembled WGS sequence"/>
</dbReference>
<gene>
    <name evidence="1" type="ORF">JHL16_05180</name>
</gene>
<evidence type="ECO:0000313" key="1">
    <source>
        <dbReference type="EMBL" id="MBK1865736.1"/>
    </source>
</evidence>
<proteinExistence type="predicted"/>
<reference evidence="1" key="1">
    <citation type="submission" date="2021-01" db="EMBL/GenBank/DDBJ databases">
        <authorList>
            <person name="Sun Q."/>
        </authorList>
    </citation>
    <scope>NUCLEOTIDE SEQUENCE</scope>
    <source>
        <strain evidence="1">YIM B02566</strain>
    </source>
</reference>
<name>A0ACC5QZ97_9HYPH</name>
<protein>
    <submittedName>
        <fullName evidence="1">EamA family transporter</fullName>
    </submittedName>
</protein>
<comment type="caution">
    <text evidence="1">The sequence shown here is derived from an EMBL/GenBank/DDBJ whole genome shotgun (WGS) entry which is preliminary data.</text>
</comment>
<dbReference type="EMBL" id="JAENHL010000006">
    <property type="protein sequence ID" value="MBK1865736.1"/>
    <property type="molecule type" value="Genomic_DNA"/>
</dbReference>